<dbReference type="InterPro" id="IPR029000">
    <property type="entry name" value="Cyclophilin-like_dom_sf"/>
</dbReference>
<dbReference type="GO" id="GO:0005737">
    <property type="term" value="C:cytoplasm"/>
    <property type="evidence" value="ECO:0007669"/>
    <property type="project" value="TreeGrafter"/>
</dbReference>
<dbReference type="FunFam" id="2.40.100.10:FF:000048">
    <property type="entry name" value="Peptidyl-prolyl cis-trans isomerase"/>
    <property type="match status" value="1"/>
</dbReference>
<dbReference type="GO" id="GO:0003755">
    <property type="term" value="F:peptidyl-prolyl cis-trans isomerase activity"/>
    <property type="evidence" value="ECO:0007669"/>
    <property type="project" value="InterPro"/>
</dbReference>
<comment type="caution">
    <text evidence="1">The sequence shown here is derived from an EMBL/GenBank/DDBJ whole genome shotgun (WGS) entry which is preliminary data.</text>
</comment>
<dbReference type="AlphaFoldDB" id="A0A8J1XIE0"/>
<dbReference type="OrthoDB" id="408413at2759"/>
<keyword evidence="2" id="KW-1185">Reference proteome</keyword>
<protein>
    <submittedName>
        <fullName evidence="1">Uncharacterized protein</fullName>
    </submittedName>
</protein>
<accession>A0A8J1XIE0</accession>
<dbReference type="InterPro" id="IPR002130">
    <property type="entry name" value="Cyclophilin-type_PPIase_dom"/>
</dbReference>
<evidence type="ECO:0000313" key="2">
    <source>
        <dbReference type="Proteomes" id="UP000749559"/>
    </source>
</evidence>
<dbReference type="Proteomes" id="UP000749559">
    <property type="component" value="Unassembled WGS sequence"/>
</dbReference>
<dbReference type="Gene3D" id="2.40.100.10">
    <property type="entry name" value="Cyclophilin-like"/>
    <property type="match status" value="1"/>
</dbReference>
<sequence>MVKAAMATKKQENLTICGLLNDITFHVLRCSAQDLHEQKVDIFPEPEVRGMLEFEWDQYIEEQRRRLKDETWAFNKKAITFCNDVLIGGPTEFAQWAEENYNYEDFRPQTLYETLTQEAYVNYLNSQKHDHVYLDITIGDKAAGKLVIELFTDIVPKTCENFKLLCTGEKGSSYHEDEDVEYKLHYENSIFHRIVKNGWIQGGDIWKGRGNGGESVYGPVFEDENFAVKHNKRGILSMSNNGRHTNGSQFHITLQPTPWMNTKYVAFGQIIEGTETLKRIEEQETVNERPTTDVKISGCGVLTYTF</sequence>
<organism evidence="1 2">
    <name type="scientific">Owenia fusiformis</name>
    <name type="common">Polychaete worm</name>
    <dbReference type="NCBI Taxonomy" id="6347"/>
    <lineage>
        <taxon>Eukaryota</taxon>
        <taxon>Metazoa</taxon>
        <taxon>Spiralia</taxon>
        <taxon>Lophotrochozoa</taxon>
        <taxon>Annelida</taxon>
        <taxon>Polychaeta</taxon>
        <taxon>Sedentaria</taxon>
        <taxon>Canalipalpata</taxon>
        <taxon>Sabellida</taxon>
        <taxon>Oweniida</taxon>
        <taxon>Oweniidae</taxon>
        <taxon>Owenia</taxon>
    </lineage>
</organism>
<dbReference type="PRINTS" id="PR00153">
    <property type="entry name" value="CSAPPISMRASE"/>
</dbReference>
<dbReference type="PROSITE" id="PS50072">
    <property type="entry name" value="CSA_PPIASE_2"/>
    <property type="match status" value="1"/>
</dbReference>
<dbReference type="PANTHER" id="PTHR11071">
    <property type="entry name" value="PEPTIDYL-PROLYL CIS-TRANS ISOMERASE"/>
    <property type="match status" value="1"/>
</dbReference>
<proteinExistence type="predicted"/>
<dbReference type="EMBL" id="CAIIXF020000011">
    <property type="protein sequence ID" value="CAH1799867.1"/>
    <property type="molecule type" value="Genomic_DNA"/>
</dbReference>
<name>A0A8J1XIE0_OWEFU</name>
<dbReference type="PANTHER" id="PTHR11071:SF561">
    <property type="entry name" value="PEPTIDYL-PROLYL CIS-TRANS ISOMERASE D-RELATED"/>
    <property type="match status" value="1"/>
</dbReference>
<reference evidence="1" key="1">
    <citation type="submission" date="2022-03" db="EMBL/GenBank/DDBJ databases">
        <authorList>
            <person name="Martin C."/>
        </authorList>
    </citation>
    <scope>NUCLEOTIDE SEQUENCE</scope>
</reference>
<dbReference type="Pfam" id="PF00160">
    <property type="entry name" value="Pro_isomerase"/>
    <property type="match status" value="1"/>
</dbReference>
<dbReference type="SUPFAM" id="SSF50891">
    <property type="entry name" value="Cyclophilin-like"/>
    <property type="match status" value="1"/>
</dbReference>
<evidence type="ECO:0000313" key="1">
    <source>
        <dbReference type="EMBL" id="CAH1799867.1"/>
    </source>
</evidence>
<gene>
    <name evidence="1" type="ORF">OFUS_LOCUS23831</name>
</gene>